<dbReference type="RefSeq" id="WP_194183502.1">
    <property type="nucleotide sequence ID" value="NZ_JADGIK010000007.1"/>
</dbReference>
<evidence type="ECO:0000313" key="5">
    <source>
        <dbReference type="EMBL" id="MBF0597956.1"/>
    </source>
</evidence>
<keyword evidence="2" id="KW-0227">DNA damage</keyword>
<dbReference type="PANTHER" id="PTHR11076:SF33">
    <property type="entry name" value="DNA POLYMERASE KAPPA"/>
    <property type="match status" value="1"/>
</dbReference>
<dbReference type="GO" id="GO:0009432">
    <property type="term" value="P:SOS response"/>
    <property type="evidence" value="ECO:0007669"/>
    <property type="project" value="UniProtKB-KW"/>
</dbReference>
<dbReference type="PANTHER" id="PTHR11076">
    <property type="entry name" value="DNA REPAIR POLYMERASE UMUC / TRANSFERASE FAMILY MEMBER"/>
    <property type="match status" value="1"/>
</dbReference>
<dbReference type="InterPro" id="IPR043502">
    <property type="entry name" value="DNA/RNA_pol_sf"/>
</dbReference>
<evidence type="ECO:0000256" key="1">
    <source>
        <dbReference type="ARBA" id="ARBA00010945"/>
    </source>
</evidence>
<dbReference type="EMBL" id="JADGIK010000007">
    <property type="protein sequence ID" value="MBF0597956.1"/>
    <property type="molecule type" value="Genomic_DNA"/>
</dbReference>
<accession>A0A8J7FWK9</accession>
<comment type="caution">
    <text evidence="5">The sequence shown here is derived from an EMBL/GenBank/DDBJ whole genome shotgun (WGS) entry which is preliminary data.</text>
</comment>
<gene>
    <name evidence="5" type="ORF">IM532_10975</name>
</gene>
<proteinExistence type="inferred from homology"/>
<organism evidence="5 6">
    <name type="scientific">Faecalibacter rhinopitheci</name>
    <dbReference type="NCBI Taxonomy" id="2779678"/>
    <lineage>
        <taxon>Bacteria</taxon>
        <taxon>Pseudomonadati</taxon>
        <taxon>Bacteroidota</taxon>
        <taxon>Flavobacteriia</taxon>
        <taxon>Flavobacteriales</taxon>
        <taxon>Weeksellaceae</taxon>
        <taxon>Faecalibacter</taxon>
    </lineage>
</organism>
<dbReference type="PROSITE" id="PS50173">
    <property type="entry name" value="UMUC"/>
    <property type="match status" value="1"/>
</dbReference>
<dbReference type="Pfam" id="PF13438">
    <property type="entry name" value="DUF4113"/>
    <property type="match status" value="1"/>
</dbReference>
<dbReference type="AlphaFoldDB" id="A0A8J7FWK9"/>
<keyword evidence="6" id="KW-1185">Reference proteome</keyword>
<dbReference type="GO" id="GO:0003887">
    <property type="term" value="F:DNA-directed DNA polymerase activity"/>
    <property type="evidence" value="ECO:0007669"/>
    <property type="project" value="UniProtKB-KW"/>
</dbReference>
<keyword evidence="2" id="KW-0741">SOS mutagenesis</keyword>
<reference evidence="5" key="1">
    <citation type="submission" date="2020-10" db="EMBL/GenBank/DDBJ databases">
        <authorList>
            <person name="Lu T."/>
            <person name="Wang Q."/>
            <person name="Han X."/>
        </authorList>
    </citation>
    <scope>NUCLEOTIDE SEQUENCE</scope>
    <source>
        <strain evidence="5">WQ 117</strain>
    </source>
</reference>
<dbReference type="InterPro" id="IPR050116">
    <property type="entry name" value="DNA_polymerase-Y"/>
</dbReference>
<dbReference type="Gene3D" id="3.40.1170.60">
    <property type="match status" value="1"/>
</dbReference>
<evidence type="ECO:0000256" key="2">
    <source>
        <dbReference type="ARBA" id="ARBA00023199"/>
    </source>
</evidence>
<evidence type="ECO:0000259" key="4">
    <source>
        <dbReference type="PROSITE" id="PS50173"/>
    </source>
</evidence>
<evidence type="ECO:0000256" key="3">
    <source>
        <dbReference type="ARBA" id="ARBA00023236"/>
    </source>
</evidence>
<dbReference type="InterPro" id="IPR001126">
    <property type="entry name" value="UmuC"/>
</dbReference>
<dbReference type="CDD" id="cd01700">
    <property type="entry name" value="PolY_Pol_V_umuC"/>
    <property type="match status" value="1"/>
</dbReference>
<protein>
    <submittedName>
        <fullName evidence="5">Y-family DNA polymerase</fullName>
    </submittedName>
</protein>
<name>A0A8J7FWK9_9FLAO</name>
<dbReference type="Pfam" id="PF11799">
    <property type="entry name" value="IMS_C"/>
    <property type="match status" value="1"/>
</dbReference>
<dbReference type="GO" id="GO:0042276">
    <property type="term" value="P:error-prone translesion synthesis"/>
    <property type="evidence" value="ECO:0007669"/>
    <property type="project" value="TreeGrafter"/>
</dbReference>
<dbReference type="SUPFAM" id="SSF56672">
    <property type="entry name" value="DNA/RNA polymerases"/>
    <property type="match status" value="1"/>
</dbReference>
<sequence length="422" mass="48944">MYALVDCNNFYVSCERVFKPSIKTQPVIVLSNNDGCVISRSEEAKKIGIPMGAPYFQYHSLFRKHNVNIFSSNYALYADMSERVMNILQTYTPDMEIYSIDEAFLQFKGYENYLDLEKTAFQIRKQILKGVGLPVCIGLAPTKALAKVANYIAKKFPLELNGIYKIDSEEKRIKALKWLKIEDVWGIGKRLAERLKFINIYTAFDFTQLNDKFILKEFSIVELRLKKELQGESVLKLEDIKTKKNIATTRSFENDEEDYKFVKERIITFAVSCAEKLRKQRSFAELISVYIQTNPQKETQQYRRTITLNIPYATNSNITLAKYAVIGLKQIFKEGLYYKKAGIIVSGISNENHKQFNIFHNEDNRHPALMKTIDDLNIKIGETKVKLAAQDLEKTWKMRQKHLSNNYTTNIHQLIEIDLNIA</sequence>
<dbReference type="GO" id="GO:0006281">
    <property type="term" value="P:DNA repair"/>
    <property type="evidence" value="ECO:0007669"/>
    <property type="project" value="InterPro"/>
</dbReference>
<keyword evidence="3" id="KW-0742">SOS response</keyword>
<dbReference type="Gene3D" id="3.30.70.270">
    <property type="match status" value="1"/>
</dbReference>
<dbReference type="Pfam" id="PF00817">
    <property type="entry name" value="IMS"/>
    <property type="match status" value="1"/>
</dbReference>
<evidence type="ECO:0000313" key="6">
    <source>
        <dbReference type="Proteomes" id="UP000608754"/>
    </source>
</evidence>
<dbReference type="GO" id="GO:0003684">
    <property type="term" value="F:damaged DNA binding"/>
    <property type="evidence" value="ECO:0007669"/>
    <property type="project" value="InterPro"/>
</dbReference>
<dbReference type="InterPro" id="IPR017961">
    <property type="entry name" value="DNA_pol_Y-fam_little_finger"/>
</dbReference>
<dbReference type="Proteomes" id="UP000608754">
    <property type="component" value="Unassembled WGS sequence"/>
</dbReference>
<dbReference type="Gene3D" id="1.10.150.20">
    <property type="entry name" value="5' to 3' exonuclease, C-terminal subdomain"/>
    <property type="match status" value="1"/>
</dbReference>
<dbReference type="InterPro" id="IPR025188">
    <property type="entry name" value="DUF4113"/>
</dbReference>
<feature type="domain" description="UmuC" evidence="4">
    <location>
        <begin position="2"/>
        <end position="188"/>
    </location>
</feature>
<comment type="similarity">
    <text evidence="1">Belongs to the DNA polymerase type-Y family.</text>
</comment>
<dbReference type="InterPro" id="IPR043128">
    <property type="entry name" value="Rev_trsase/Diguanyl_cyclase"/>
</dbReference>